<accession>A0A1L5F7Y0</accession>
<dbReference type="Proteomes" id="UP000184604">
    <property type="component" value="Chromosome"/>
</dbReference>
<evidence type="ECO:0000313" key="1">
    <source>
        <dbReference type="EMBL" id="APM39099.1"/>
    </source>
</evidence>
<evidence type="ECO:0000313" key="2">
    <source>
        <dbReference type="Proteomes" id="UP000184604"/>
    </source>
</evidence>
<sequence length="223" mass="26407">MILYNFTIKALNQSLYTIDKLKKFKIEGYTNGVICFHQDVTLKEVMHTTTFLYKIGLCSFWNIVSRAETLPGIPLEKQMSVLPRKNIWDVENYYFKDERVTLLYNILVKIKSSYFIAQYEDYLSRKLRYSLKLKEFYLTDKLINSLSKVVEKDILEMQKSTYEFIVTTINGIENHTIVNCEQYTKEIIIYVSQITSKLHNIYIKYSHLLHSKRYVSSEVQGVI</sequence>
<protein>
    <submittedName>
        <fullName evidence="1">Uncharacterized protein</fullName>
    </submittedName>
</protein>
<proteinExistence type="predicted"/>
<dbReference type="EMBL" id="CP018335">
    <property type="protein sequence ID" value="APM39099.1"/>
    <property type="molecule type" value="Genomic_DNA"/>
</dbReference>
<gene>
    <name evidence="1" type="ORF">BS101_10255</name>
</gene>
<organism evidence="1 2">
    <name type="scientific">Clostridium kluyveri</name>
    <dbReference type="NCBI Taxonomy" id="1534"/>
    <lineage>
        <taxon>Bacteria</taxon>
        <taxon>Bacillati</taxon>
        <taxon>Bacillota</taxon>
        <taxon>Clostridia</taxon>
        <taxon>Eubacteriales</taxon>
        <taxon>Clostridiaceae</taxon>
        <taxon>Clostridium</taxon>
    </lineage>
</organism>
<name>A0A1L5F7Y0_CLOKL</name>
<dbReference type="AlphaFoldDB" id="A0A1L5F7Y0"/>
<reference evidence="1 2" key="1">
    <citation type="submission" date="2016-12" db="EMBL/GenBank/DDBJ databases">
        <title>Complete genome sequence of Clostridium kluyveri JZZ isolated from the pit mud of a Chinese flavor liquor-making factory.</title>
        <authorList>
            <person name="Wang Y."/>
        </authorList>
    </citation>
    <scope>NUCLEOTIDE SEQUENCE [LARGE SCALE GENOMIC DNA]</scope>
    <source>
        <strain evidence="1 2">JZZ</strain>
    </source>
</reference>